<evidence type="ECO:0000313" key="16">
    <source>
        <dbReference type="Proteomes" id="UP000629468"/>
    </source>
</evidence>
<dbReference type="GO" id="GO:0036503">
    <property type="term" value="P:ERAD pathway"/>
    <property type="evidence" value="ECO:0007669"/>
    <property type="project" value="UniProtKB-ARBA"/>
</dbReference>
<keyword evidence="14" id="KW-1133">Transmembrane helix</keyword>
<evidence type="ECO:0000256" key="4">
    <source>
        <dbReference type="ARBA" id="ARBA00022723"/>
    </source>
</evidence>
<keyword evidence="14" id="KW-0472">Membrane</keyword>
<gene>
    <name evidence="15" type="ORF">Agabi119p4_6479</name>
</gene>
<evidence type="ECO:0000256" key="10">
    <source>
        <dbReference type="PIRSR" id="PIRSR601382-2"/>
    </source>
</evidence>
<dbReference type="PANTHER" id="PTHR11742">
    <property type="entry name" value="MANNOSYL-OLIGOSACCHARIDE ALPHA-1,2-MANNOSIDASE-RELATED"/>
    <property type="match status" value="1"/>
</dbReference>
<comment type="similarity">
    <text evidence="3 12">Belongs to the glycosyl hydrolase 47 family.</text>
</comment>
<comment type="catalytic activity">
    <reaction evidence="9">
        <text>N(4)-(alpha-D-Man-(1-&gt;2)-alpha-D-Man-(1-&gt;2)-alpha-D-Man-(1-&gt;3)-[alpha-D-Man-(1-&gt;2)-alpha-D-Man-(1-&gt;3)-[alpha-D-Man-(1-&gt;2)-alpha-D-Man-(1-&gt;6)]-alpha-D-Man-(1-&gt;6)]-beta-D-Man-(1-&gt;4)-beta-D-GlcNAc-(1-&gt;4)-beta-D-GlcNAc)-L-asparaginyl-[protein] (N-glucan mannose isomer 9A1,2,3B1,2,3) + 4 H2O = N(4)-(alpha-D-Man-(1-&gt;3)-[alpha-D-Man-(1-&gt;3)-[alpha-D-Man-(1-&gt;6)]-alpha-D-Man-(1-&gt;6)]-beta-D-Man-(1-&gt;4)-beta-D-GlcNAc-(1-&gt;4)-beta-D-GlcNAc)-L-asparaginyl-[protein] (N-glucan mannose isomer 5A1,2) + 4 beta-D-mannose</text>
        <dbReference type="Rhea" id="RHEA:56008"/>
        <dbReference type="Rhea" id="RHEA-COMP:14356"/>
        <dbReference type="Rhea" id="RHEA-COMP:14367"/>
        <dbReference type="ChEBI" id="CHEBI:15377"/>
        <dbReference type="ChEBI" id="CHEBI:28563"/>
        <dbReference type="ChEBI" id="CHEBI:59087"/>
        <dbReference type="ChEBI" id="CHEBI:139493"/>
        <dbReference type="EC" id="3.2.1.113"/>
    </reaction>
</comment>
<proteinExistence type="inferred from homology"/>
<keyword evidence="6 10" id="KW-0106">Calcium</keyword>
<evidence type="ECO:0000256" key="7">
    <source>
        <dbReference type="ARBA" id="ARBA00023157"/>
    </source>
</evidence>
<dbReference type="InterPro" id="IPR050749">
    <property type="entry name" value="Glycosyl_Hydrolase_47"/>
</dbReference>
<comment type="cofactor">
    <cofactor evidence="1 10">
        <name>Ca(2+)</name>
        <dbReference type="ChEBI" id="CHEBI:29108"/>
    </cofactor>
</comment>
<dbReference type="GO" id="GO:0016020">
    <property type="term" value="C:membrane"/>
    <property type="evidence" value="ECO:0007669"/>
    <property type="project" value="InterPro"/>
</dbReference>
<sequence>MLSRFFFRVAVAAVLVVSLVALRFFFTGSHKLLYTDTYPLETGERLQQYIPPRPYPPPLRPDSSSDPWNQRAQRVRNAFVYAWQGYSKYAAGRDELTPIDGGSVNNFNGWGVTLFDALDTLWLMGLHDEFRQSLHFVAKTNFTLDKDKYAPFFETTIRYLGGLLSAYALSGEPVLLSRADDLGRMLLPAFNTTSGLPRYAVNTVTGQIKDGWNPHVLYAEALSNQLEYKYLAHLTGRSEYFAKTESIMQLMYKAETTNGLYATMWNMQSGIPANKHFSVGAYADSAYEYLLKQYLLTARSEPQGLELYLNSVNGIIDNLLYITPVRNLLYVTDTNSGVPTHKLEHLSCFLPGLLALGILSLPTSPTTGSSSFTKKERQLHIWAAQGLAETCWIMYHDSKSGLAPDEVRMLDFENWSENKFARDITAEEVNEGLWVNQIGKWEKAGKPGGTPPGVPSLGQNVERKEDPTQREYQPIKDSYLLRPETIESFFYMWKLTKDPKWRERGWSIFEAIEKHSKTDYGYASLSTADSDKPVLENEMPSYFMAETLKYLYLLFREDDIVSLEDWVFNTEAHPFPIFDWSPWEKQEYNITV</sequence>
<evidence type="ECO:0000256" key="9">
    <source>
        <dbReference type="ARBA" id="ARBA00048605"/>
    </source>
</evidence>
<dbReference type="InterPro" id="IPR012341">
    <property type="entry name" value="6hp_glycosidase-like_sf"/>
</dbReference>
<feature type="region of interest" description="Disordered" evidence="13">
    <location>
        <begin position="442"/>
        <end position="470"/>
    </location>
</feature>
<dbReference type="InterPro" id="IPR001382">
    <property type="entry name" value="Glyco_hydro_47"/>
</dbReference>
<dbReference type="Pfam" id="PF01532">
    <property type="entry name" value="Glyco_hydro_47"/>
    <property type="match status" value="1"/>
</dbReference>
<evidence type="ECO:0000256" key="3">
    <source>
        <dbReference type="ARBA" id="ARBA00007658"/>
    </source>
</evidence>
<dbReference type="GO" id="GO:0005783">
    <property type="term" value="C:endoplasmic reticulum"/>
    <property type="evidence" value="ECO:0007669"/>
    <property type="project" value="TreeGrafter"/>
</dbReference>
<protein>
    <recommendedName>
        <fullName evidence="12">alpha-1,2-Mannosidase</fullName>
        <ecNumber evidence="12">3.2.1.-</ecNumber>
    </recommendedName>
</protein>
<dbReference type="EC" id="3.2.1.-" evidence="12"/>
<name>A0A8H7C8L6_AGABI</name>
<evidence type="ECO:0000313" key="15">
    <source>
        <dbReference type="EMBL" id="KAF7770505.1"/>
    </source>
</evidence>
<comment type="pathway">
    <text evidence="2">Protein modification; protein glycosylation.</text>
</comment>
<keyword evidence="5 12" id="KW-0378">Hydrolase</keyword>
<keyword evidence="14" id="KW-0812">Transmembrane</keyword>
<evidence type="ECO:0000256" key="12">
    <source>
        <dbReference type="RuleBase" id="RU361193"/>
    </source>
</evidence>
<dbReference type="GO" id="GO:0005975">
    <property type="term" value="P:carbohydrate metabolic process"/>
    <property type="evidence" value="ECO:0007669"/>
    <property type="project" value="InterPro"/>
</dbReference>
<dbReference type="Proteomes" id="UP000629468">
    <property type="component" value="Unassembled WGS sequence"/>
</dbReference>
<dbReference type="EMBL" id="JABXXO010000009">
    <property type="protein sequence ID" value="KAF7770505.1"/>
    <property type="molecule type" value="Genomic_DNA"/>
</dbReference>
<keyword evidence="4 10" id="KW-0479">Metal-binding</keyword>
<reference evidence="15 16" key="1">
    <citation type="journal article" name="Sci. Rep.">
        <title>Telomere-to-telomere assembled and centromere annotated genomes of the two main subspecies of the button mushroom Agaricus bisporus reveal especially polymorphic chromosome ends.</title>
        <authorList>
            <person name="Sonnenberg A.S.M."/>
            <person name="Sedaghat-Telgerd N."/>
            <person name="Lavrijssen B."/>
            <person name="Ohm R.A."/>
            <person name="Hendrickx P.M."/>
            <person name="Scholtmeijer K."/>
            <person name="Baars J.J.P."/>
            <person name="van Peer A."/>
        </authorList>
    </citation>
    <scope>NUCLEOTIDE SEQUENCE [LARGE SCALE GENOMIC DNA]</scope>
    <source>
        <strain evidence="15 16">H119_p4</strain>
    </source>
</reference>
<dbReference type="GO" id="GO:0004571">
    <property type="term" value="F:mannosyl-oligosaccharide 1,2-alpha-mannosidase activity"/>
    <property type="evidence" value="ECO:0007669"/>
    <property type="project" value="UniProtKB-EC"/>
</dbReference>
<dbReference type="InterPro" id="IPR036026">
    <property type="entry name" value="Seven-hairpin_glycosidases"/>
</dbReference>
<dbReference type="SUPFAM" id="SSF48225">
    <property type="entry name" value="Seven-hairpin glycosidases"/>
    <property type="match status" value="1"/>
</dbReference>
<accession>A0A8H7C8L6</accession>
<feature type="transmembrane region" description="Helical" evidence="14">
    <location>
        <begin position="6"/>
        <end position="26"/>
    </location>
</feature>
<comment type="catalytic activity">
    <reaction evidence="8">
        <text>N(4)-(alpha-D-Man-(1-&gt;2)-alpha-D-Man-(1-&gt;2)-alpha-D-Man-(1-&gt;3)-[alpha-D-Man-(1-&gt;3)-[alpha-D-Man-(1-&gt;2)-alpha-D-Man-(1-&gt;6)]-alpha-D-Man-(1-&gt;6)]-beta-D-Man-(1-&gt;4)-beta-D-GlcNAc-(1-&gt;4)-beta-D-GlcNAc)-L-asparaginyl-[protein] (N-glucan mannose isomer 8A1,2,3B1,3) + 3 H2O = N(4)-(alpha-D-Man-(1-&gt;3)-[alpha-D-Man-(1-&gt;3)-[alpha-D-Man-(1-&gt;6)]-alpha-D-Man-(1-&gt;6)]-beta-D-Man-(1-&gt;4)-beta-D-GlcNAc-(1-&gt;4)-beta-D-GlcNAc)-L-asparaginyl-[protein] (N-glucan mannose isomer 5A1,2) + 3 beta-D-mannose</text>
        <dbReference type="Rhea" id="RHEA:56028"/>
        <dbReference type="Rhea" id="RHEA-COMP:14358"/>
        <dbReference type="Rhea" id="RHEA-COMP:14367"/>
        <dbReference type="ChEBI" id="CHEBI:15377"/>
        <dbReference type="ChEBI" id="CHEBI:28563"/>
        <dbReference type="ChEBI" id="CHEBI:59087"/>
        <dbReference type="ChEBI" id="CHEBI:60628"/>
        <dbReference type="EC" id="3.2.1.113"/>
    </reaction>
</comment>
<feature type="binding site" evidence="10">
    <location>
        <position position="570"/>
    </location>
    <ligand>
        <name>Ca(2+)</name>
        <dbReference type="ChEBI" id="CHEBI:29108"/>
    </ligand>
</feature>
<evidence type="ECO:0000256" key="8">
    <source>
        <dbReference type="ARBA" id="ARBA00047669"/>
    </source>
</evidence>
<evidence type="ECO:0000256" key="1">
    <source>
        <dbReference type="ARBA" id="ARBA00001913"/>
    </source>
</evidence>
<organism evidence="15 16">
    <name type="scientific">Agaricus bisporus var. burnettii</name>
    <dbReference type="NCBI Taxonomy" id="192524"/>
    <lineage>
        <taxon>Eukaryota</taxon>
        <taxon>Fungi</taxon>
        <taxon>Dikarya</taxon>
        <taxon>Basidiomycota</taxon>
        <taxon>Agaricomycotina</taxon>
        <taxon>Agaricomycetes</taxon>
        <taxon>Agaricomycetidae</taxon>
        <taxon>Agaricales</taxon>
        <taxon>Agaricineae</taxon>
        <taxon>Agaricaceae</taxon>
        <taxon>Agaricus</taxon>
    </lineage>
</organism>
<dbReference type="AlphaFoldDB" id="A0A8H7C8L6"/>
<keyword evidence="7 11" id="KW-1015">Disulfide bond</keyword>
<evidence type="ECO:0000256" key="5">
    <source>
        <dbReference type="ARBA" id="ARBA00022801"/>
    </source>
</evidence>
<evidence type="ECO:0000256" key="14">
    <source>
        <dbReference type="SAM" id="Phobius"/>
    </source>
</evidence>
<evidence type="ECO:0000256" key="2">
    <source>
        <dbReference type="ARBA" id="ARBA00004922"/>
    </source>
</evidence>
<dbReference type="GO" id="GO:0005509">
    <property type="term" value="F:calcium ion binding"/>
    <property type="evidence" value="ECO:0007669"/>
    <property type="project" value="InterPro"/>
</dbReference>
<dbReference type="Gene3D" id="1.50.10.10">
    <property type="match status" value="1"/>
</dbReference>
<keyword evidence="12" id="KW-0326">Glycosidase</keyword>
<dbReference type="PANTHER" id="PTHR11742:SF55">
    <property type="entry name" value="ENDOPLASMIC RETICULUM MANNOSYL-OLIGOSACCHARIDE 1,2-ALPHA-MANNOSIDASE"/>
    <property type="match status" value="1"/>
</dbReference>
<evidence type="ECO:0000256" key="11">
    <source>
        <dbReference type="PIRSR" id="PIRSR601382-3"/>
    </source>
</evidence>
<evidence type="ECO:0000256" key="6">
    <source>
        <dbReference type="ARBA" id="ARBA00022837"/>
    </source>
</evidence>
<dbReference type="PRINTS" id="PR00747">
    <property type="entry name" value="GLYHDRLASE47"/>
</dbReference>
<evidence type="ECO:0000256" key="13">
    <source>
        <dbReference type="SAM" id="MobiDB-lite"/>
    </source>
</evidence>
<comment type="caution">
    <text evidence="15">The sequence shown here is derived from an EMBL/GenBank/DDBJ whole genome shotgun (WGS) entry which is preliminary data.</text>
</comment>
<feature type="disulfide bond" evidence="11">
    <location>
        <begin position="348"/>
        <end position="391"/>
    </location>
</feature>